<feature type="compositionally biased region" description="Basic residues" evidence="1">
    <location>
        <begin position="12"/>
        <end position="22"/>
    </location>
</feature>
<dbReference type="EMBL" id="JH126406">
    <property type="protein sequence ID" value="EGX88197.1"/>
    <property type="molecule type" value="Genomic_DNA"/>
</dbReference>
<dbReference type="GeneID" id="18171336"/>
<dbReference type="InParanoid" id="G3JU43"/>
<name>G3JU43_CORMM</name>
<dbReference type="Pfam" id="PF11905">
    <property type="entry name" value="DUF3425"/>
    <property type="match status" value="1"/>
</dbReference>
<dbReference type="InterPro" id="IPR021833">
    <property type="entry name" value="DUF3425"/>
</dbReference>
<dbReference type="OrthoDB" id="2245989at2759"/>
<evidence type="ECO:0000256" key="1">
    <source>
        <dbReference type="SAM" id="MobiDB-lite"/>
    </source>
</evidence>
<dbReference type="AlphaFoldDB" id="G3JU43"/>
<dbReference type="PANTHER" id="PTHR38116:SF5">
    <property type="entry name" value="BZIP DOMAIN-CONTAINING PROTEIN"/>
    <property type="match status" value="1"/>
</dbReference>
<proteinExistence type="predicted"/>
<feature type="region of interest" description="Disordered" evidence="1">
    <location>
        <begin position="1"/>
        <end position="22"/>
    </location>
</feature>
<protein>
    <recommendedName>
        <fullName evidence="4">BZIP domain-containing protein</fullName>
    </recommendedName>
</protein>
<dbReference type="VEuPathDB" id="FungiDB:CCM_09333"/>
<organism evidence="2 3">
    <name type="scientific">Cordyceps militaris (strain CM01)</name>
    <name type="common">Caterpillar fungus</name>
    <dbReference type="NCBI Taxonomy" id="983644"/>
    <lineage>
        <taxon>Eukaryota</taxon>
        <taxon>Fungi</taxon>
        <taxon>Dikarya</taxon>
        <taxon>Ascomycota</taxon>
        <taxon>Pezizomycotina</taxon>
        <taxon>Sordariomycetes</taxon>
        <taxon>Hypocreomycetidae</taxon>
        <taxon>Hypocreales</taxon>
        <taxon>Cordycipitaceae</taxon>
        <taxon>Cordyceps</taxon>
    </lineage>
</organism>
<dbReference type="OMA" id="WIDLIPM"/>
<keyword evidence="3" id="KW-1185">Reference proteome</keyword>
<evidence type="ECO:0000313" key="2">
    <source>
        <dbReference type="EMBL" id="EGX88197.1"/>
    </source>
</evidence>
<dbReference type="RefSeq" id="XP_006674530.1">
    <property type="nucleotide sequence ID" value="XM_006674467.1"/>
</dbReference>
<dbReference type="Proteomes" id="UP000001610">
    <property type="component" value="Unassembled WGS sequence"/>
</dbReference>
<dbReference type="KEGG" id="cmt:CCM_09333"/>
<dbReference type="PANTHER" id="PTHR38116">
    <property type="entry name" value="CHROMOSOME 7, WHOLE GENOME SHOTGUN SEQUENCE"/>
    <property type="match status" value="1"/>
</dbReference>
<sequence>MSEDVELDSAKERRRRQNRLNQQARRKRLGILAQAQGPARKWIIYSAGLDENEKHDKVASSPSIEKWIFCQSNGPERSEFLKRLQDAVTRDPARPSFDAQLLTNVTQFNIIKAMAKNAAYFGFTLELLCEDLISPFNASGPAISASGCLPPSLAPTAVQKQIVHHPWIDVCPIPSLRNAMLLNAGTYDEDELCNDLFTGSGSDSEHQVGFVVWGESWDPAAYEISEVFALKWQKLLRMSVDVVVSTNYWRSRRGQAPIRLQMGSA</sequence>
<dbReference type="eggNOG" id="ENOG502SN5Y">
    <property type="taxonomic scope" value="Eukaryota"/>
</dbReference>
<evidence type="ECO:0000313" key="3">
    <source>
        <dbReference type="Proteomes" id="UP000001610"/>
    </source>
</evidence>
<evidence type="ECO:0008006" key="4">
    <source>
        <dbReference type="Google" id="ProtNLM"/>
    </source>
</evidence>
<gene>
    <name evidence="2" type="ORF">CCM_09333</name>
</gene>
<dbReference type="HOGENOM" id="CLU_033726_0_2_1"/>
<accession>G3JU43</accession>
<reference evidence="2 3" key="1">
    <citation type="journal article" date="2011" name="Genome Biol.">
        <title>Genome sequence of the insect pathogenic fungus Cordyceps militaris, a valued traditional Chinese medicine.</title>
        <authorList>
            <person name="Zheng P."/>
            <person name="Xia Y."/>
            <person name="Xiao G."/>
            <person name="Xiong C."/>
            <person name="Hu X."/>
            <person name="Zhang S."/>
            <person name="Zheng H."/>
            <person name="Huang Y."/>
            <person name="Zhou Y."/>
            <person name="Wang S."/>
            <person name="Zhao G.P."/>
            <person name="Liu X."/>
            <person name="St Leger R.J."/>
            <person name="Wang C."/>
        </authorList>
    </citation>
    <scope>NUCLEOTIDE SEQUENCE [LARGE SCALE GENOMIC DNA]</scope>
    <source>
        <strain evidence="2 3">CM01</strain>
    </source>
</reference>